<evidence type="ECO:0000313" key="1">
    <source>
        <dbReference type="EMBL" id="QEL17159.1"/>
    </source>
</evidence>
<organism evidence="1 2">
    <name type="scientific">Limnoglobus roseus</name>
    <dbReference type="NCBI Taxonomy" id="2598579"/>
    <lineage>
        <taxon>Bacteria</taxon>
        <taxon>Pseudomonadati</taxon>
        <taxon>Planctomycetota</taxon>
        <taxon>Planctomycetia</taxon>
        <taxon>Gemmatales</taxon>
        <taxon>Gemmataceae</taxon>
        <taxon>Limnoglobus</taxon>
    </lineage>
</organism>
<dbReference type="AlphaFoldDB" id="A0A5C1ACM8"/>
<protein>
    <submittedName>
        <fullName evidence="1">Uncharacterized protein</fullName>
    </submittedName>
</protein>
<sequence>MSKSISFTSANQNPSPLSLRAAAAFDGIGEIVMAYDLSVGVWDEDLVRTFESVRERLAVALFGGGAGPAALAVA</sequence>
<name>A0A5C1ACM8_9BACT</name>
<reference evidence="2" key="1">
    <citation type="submission" date="2019-08" db="EMBL/GenBank/DDBJ databases">
        <title>Limnoglobus roseus gen. nov., sp. nov., a novel freshwater planctomycete with a giant genome from the family Gemmataceae.</title>
        <authorList>
            <person name="Kulichevskaya I.S."/>
            <person name="Naumoff D.G."/>
            <person name="Miroshnikov K."/>
            <person name="Ivanova A."/>
            <person name="Philippov D.A."/>
            <person name="Hakobyan A."/>
            <person name="Rijpstra I.C."/>
            <person name="Sinninghe Damste J.S."/>
            <person name="Liesack W."/>
            <person name="Dedysh S.N."/>
        </authorList>
    </citation>
    <scope>NUCLEOTIDE SEQUENCE [LARGE SCALE GENOMIC DNA]</scope>
    <source>
        <strain evidence="2">PX52</strain>
    </source>
</reference>
<accession>A0A5C1ACM8</accession>
<dbReference type="RefSeq" id="WP_149111803.1">
    <property type="nucleotide sequence ID" value="NZ_CP042425.1"/>
</dbReference>
<gene>
    <name evidence="1" type="ORF">PX52LOC_04141</name>
</gene>
<keyword evidence="2" id="KW-1185">Reference proteome</keyword>
<dbReference type="Proteomes" id="UP000324974">
    <property type="component" value="Chromosome"/>
</dbReference>
<proteinExistence type="predicted"/>
<dbReference type="KEGG" id="lrs:PX52LOC_04141"/>
<evidence type="ECO:0000313" key="2">
    <source>
        <dbReference type="Proteomes" id="UP000324974"/>
    </source>
</evidence>
<dbReference type="EMBL" id="CP042425">
    <property type="protein sequence ID" value="QEL17159.1"/>
    <property type="molecule type" value="Genomic_DNA"/>
</dbReference>